<evidence type="ECO:0000256" key="1">
    <source>
        <dbReference type="ARBA" id="ARBA00011980"/>
    </source>
</evidence>
<evidence type="ECO:0000256" key="4">
    <source>
        <dbReference type="ARBA" id="ARBA00023134"/>
    </source>
</evidence>
<feature type="domain" description="GED" evidence="5">
    <location>
        <begin position="254"/>
        <end position="340"/>
    </location>
</feature>
<evidence type="ECO:0000313" key="6">
    <source>
        <dbReference type="EMBL" id="GIX85494.1"/>
    </source>
</evidence>
<dbReference type="GO" id="GO:0005886">
    <property type="term" value="C:plasma membrane"/>
    <property type="evidence" value="ECO:0007669"/>
    <property type="project" value="TreeGrafter"/>
</dbReference>
<dbReference type="GO" id="GO:0008017">
    <property type="term" value="F:microtubule binding"/>
    <property type="evidence" value="ECO:0007669"/>
    <property type="project" value="TreeGrafter"/>
</dbReference>
<sequence>MMGFNNNVQSGAEVFMHKLVHKFIEDIRVNLFGLSQSVNLDSLKAGAIINFKLYSDLKEILKLPTKLTEEQLINLIANVHGTRNILSIPCISLEAACGAILKLYRRPLENFVDSITDILISAVEDSSNIVAAYPSLREEVIRFINESIDKASDETKDLLGKHLESQMNCCNVYHWDLNTSIWKEGLTCSPVKIWNSGETEENSSEENLLSSEENSEDSVAEVLNSTFNDSTDFHSFSQSISMKMKENNNAKENSKNLARILKDYIRLVQKQVADTTIKYINCFLVNHVFEFIKIELIIKLLHSSNKSSILEECELEFQRRNEMLNLCTDLEGALVAVQAF</sequence>
<dbReference type="GO" id="GO:0005874">
    <property type="term" value="C:microtubule"/>
    <property type="evidence" value="ECO:0007669"/>
    <property type="project" value="TreeGrafter"/>
</dbReference>
<gene>
    <name evidence="6" type="primary">AVEN_69476_1</name>
    <name evidence="6" type="ORF">CDAR_195381</name>
</gene>
<keyword evidence="3" id="KW-0378">Hydrolase</keyword>
<evidence type="ECO:0000256" key="2">
    <source>
        <dbReference type="ARBA" id="ARBA00022741"/>
    </source>
</evidence>
<keyword evidence="4" id="KW-0342">GTP-binding</keyword>
<dbReference type="Pfam" id="PF02212">
    <property type="entry name" value="GED"/>
    <property type="match status" value="1"/>
</dbReference>
<dbReference type="GO" id="GO:0031623">
    <property type="term" value="P:receptor internalization"/>
    <property type="evidence" value="ECO:0007669"/>
    <property type="project" value="TreeGrafter"/>
</dbReference>
<evidence type="ECO:0000259" key="5">
    <source>
        <dbReference type="PROSITE" id="PS51388"/>
    </source>
</evidence>
<dbReference type="InterPro" id="IPR020850">
    <property type="entry name" value="GED_dom"/>
</dbReference>
<evidence type="ECO:0000313" key="7">
    <source>
        <dbReference type="Proteomes" id="UP001054837"/>
    </source>
</evidence>
<dbReference type="InterPro" id="IPR000375">
    <property type="entry name" value="Dynamin_stalk"/>
</dbReference>
<accession>A0AAV4NL12</accession>
<protein>
    <recommendedName>
        <fullName evidence="1">dynamin GTPase</fullName>
        <ecNumber evidence="1">3.6.5.5</ecNumber>
    </recommendedName>
</protein>
<name>A0AAV4NL12_9ARAC</name>
<dbReference type="InterPro" id="IPR003130">
    <property type="entry name" value="GED"/>
</dbReference>
<dbReference type="EMBL" id="BPLQ01001792">
    <property type="protein sequence ID" value="GIX85494.1"/>
    <property type="molecule type" value="Genomic_DNA"/>
</dbReference>
<dbReference type="InterPro" id="IPR022812">
    <property type="entry name" value="Dynamin"/>
</dbReference>
<dbReference type="PANTHER" id="PTHR11566">
    <property type="entry name" value="DYNAMIN"/>
    <property type="match status" value="1"/>
</dbReference>
<dbReference type="PROSITE" id="PS51388">
    <property type="entry name" value="GED"/>
    <property type="match status" value="1"/>
</dbReference>
<dbReference type="Pfam" id="PF01031">
    <property type="entry name" value="Dynamin_M"/>
    <property type="match status" value="1"/>
</dbReference>
<dbReference type="GO" id="GO:0005737">
    <property type="term" value="C:cytoplasm"/>
    <property type="evidence" value="ECO:0007669"/>
    <property type="project" value="TreeGrafter"/>
</dbReference>
<keyword evidence="7" id="KW-1185">Reference proteome</keyword>
<organism evidence="6 7">
    <name type="scientific">Caerostris darwini</name>
    <dbReference type="NCBI Taxonomy" id="1538125"/>
    <lineage>
        <taxon>Eukaryota</taxon>
        <taxon>Metazoa</taxon>
        <taxon>Ecdysozoa</taxon>
        <taxon>Arthropoda</taxon>
        <taxon>Chelicerata</taxon>
        <taxon>Arachnida</taxon>
        <taxon>Araneae</taxon>
        <taxon>Araneomorphae</taxon>
        <taxon>Entelegynae</taxon>
        <taxon>Araneoidea</taxon>
        <taxon>Araneidae</taxon>
        <taxon>Caerostris</taxon>
    </lineage>
</organism>
<evidence type="ECO:0000256" key="3">
    <source>
        <dbReference type="ARBA" id="ARBA00022801"/>
    </source>
</evidence>
<dbReference type="AlphaFoldDB" id="A0AAV4NL12"/>
<proteinExistence type="predicted"/>
<dbReference type="Gene3D" id="1.20.120.1240">
    <property type="entry name" value="Dynamin, middle domain"/>
    <property type="match status" value="1"/>
</dbReference>
<keyword evidence="2" id="KW-0547">Nucleotide-binding</keyword>
<comment type="caution">
    <text evidence="6">The sequence shown here is derived from an EMBL/GenBank/DDBJ whole genome shotgun (WGS) entry which is preliminary data.</text>
</comment>
<dbReference type="Proteomes" id="UP001054837">
    <property type="component" value="Unassembled WGS sequence"/>
</dbReference>
<reference evidence="6 7" key="1">
    <citation type="submission" date="2021-06" db="EMBL/GenBank/DDBJ databases">
        <title>Caerostris darwini draft genome.</title>
        <authorList>
            <person name="Kono N."/>
            <person name="Arakawa K."/>
        </authorList>
    </citation>
    <scope>NUCLEOTIDE SEQUENCE [LARGE SCALE GENOMIC DNA]</scope>
</reference>
<dbReference type="PANTHER" id="PTHR11566:SF212">
    <property type="entry name" value="DYNAMIN"/>
    <property type="match status" value="1"/>
</dbReference>
<dbReference type="GO" id="GO:0005525">
    <property type="term" value="F:GTP binding"/>
    <property type="evidence" value="ECO:0007669"/>
    <property type="project" value="UniProtKB-KW"/>
</dbReference>
<dbReference type="EC" id="3.6.5.5" evidence="1"/>
<dbReference type="GO" id="GO:0003924">
    <property type="term" value="F:GTPase activity"/>
    <property type="evidence" value="ECO:0007669"/>
    <property type="project" value="InterPro"/>
</dbReference>